<organism evidence="1 2">
    <name type="scientific">Chondromyces apiculatus DSM 436</name>
    <dbReference type="NCBI Taxonomy" id="1192034"/>
    <lineage>
        <taxon>Bacteria</taxon>
        <taxon>Pseudomonadati</taxon>
        <taxon>Myxococcota</taxon>
        <taxon>Polyangia</taxon>
        <taxon>Polyangiales</taxon>
        <taxon>Polyangiaceae</taxon>
        <taxon>Chondromyces</taxon>
    </lineage>
</organism>
<comment type="caution">
    <text evidence="1">The sequence shown here is derived from an EMBL/GenBank/DDBJ whole genome shotgun (WGS) entry which is preliminary data.</text>
</comment>
<evidence type="ECO:0008006" key="3">
    <source>
        <dbReference type="Google" id="ProtNLM"/>
    </source>
</evidence>
<protein>
    <recommendedName>
        <fullName evidence="3">Lipoprotein</fullName>
    </recommendedName>
</protein>
<dbReference type="EMBL" id="ASRX01000026">
    <property type="protein sequence ID" value="EYF05185.1"/>
    <property type="molecule type" value="Genomic_DNA"/>
</dbReference>
<evidence type="ECO:0000313" key="1">
    <source>
        <dbReference type="EMBL" id="EYF05185.1"/>
    </source>
</evidence>
<dbReference type="Proteomes" id="UP000019678">
    <property type="component" value="Unassembled WGS sequence"/>
</dbReference>
<gene>
    <name evidence="1" type="ORF">CAP_3550</name>
</gene>
<dbReference type="AlphaFoldDB" id="A0A017T8P7"/>
<proteinExistence type="predicted"/>
<sequence length="100" mass="10680">MKSYVRALLVAMSTVVVGGCASMMIGSQPWFDQHDYGKKALAERASFDLSCAREQLQFLCVGPGSDCSSVGVSGCDKKATYEFVADRWVMNNAASATAAK</sequence>
<name>A0A017T8P7_9BACT</name>
<dbReference type="RefSeq" id="WP_044242778.1">
    <property type="nucleotide sequence ID" value="NZ_ASRX01000026.1"/>
</dbReference>
<dbReference type="PROSITE" id="PS51257">
    <property type="entry name" value="PROKAR_LIPOPROTEIN"/>
    <property type="match status" value="1"/>
</dbReference>
<accession>A0A017T8P7</accession>
<evidence type="ECO:0000313" key="2">
    <source>
        <dbReference type="Proteomes" id="UP000019678"/>
    </source>
</evidence>
<keyword evidence="2" id="KW-1185">Reference proteome</keyword>
<reference evidence="1 2" key="1">
    <citation type="submission" date="2013-05" db="EMBL/GenBank/DDBJ databases">
        <title>Genome assembly of Chondromyces apiculatus DSM 436.</title>
        <authorList>
            <person name="Sharma G."/>
            <person name="Khatri I."/>
            <person name="Kaur C."/>
            <person name="Mayilraj S."/>
            <person name="Subramanian S."/>
        </authorList>
    </citation>
    <scope>NUCLEOTIDE SEQUENCE [LARGE SCALE GENOMIC DNA]</scope>
    <source>
        <strain evidence="1 2">DSM 436</strain>
    </source>
</reference>